<feature type="region of interest" description="Disordered" evidence="1">
    <location>
        <begin position="224"/>
        <end position="243"/>
    </location>
</feature>
<proteinExistence type="predicted"/>
<dbReference type="AlphaFoldDB" id="A0A379QMD9"/>
<feature type="compositionally biased region" description="Basic and acidic residues" evidence="1">
    <location>
        <begin position="224"/>
        <end position="235"/>
    </location>
</feature>
<dbReference type="Gene3D" id="2.40.50.230">
    <property type="entry name" value="Gp5 N-terminal domain"/>
    <property type="match status" value="1"/>
</dbReference>
<name>A0A379QMD9_SALER</name>
<dbReference type="Proteomes" id="UP000254597">
    <property type="component" value="Unassembled WGS sequence"/>
</dbReference>
<evidence type="ECO:0000313" key="4">
    <source>
        <dbReference type="Proteomes" id="UP000254597"/>
    </source>
</evidence>
<dbReference type="InterPro" id="IPR041599">
    <property type="entry name" value="Gp138_N"/>
</dbReference>
<organism evidence="3 4">
    <name type="scientific">Salmonella enterica</name>
    <name type="common">Salmonella choleraesuis</name>
    <dbReference type="NCBI Taxonomy" id="28901"/>
    <lineage>
        <taxon>Bacteria</taxon>
        <taxon>Pseudomonadati</taxon>
        <taxon>Pseudomonadota</taxon>
        <taxon>Gammaproteobacteria</taxon>
        <taxon>Enterobacterales</taxon>
        <taxon>Enterobacteriaceae</taxon>
        <taxon>Salmonella</taxon>
    </lineage>
</organism>
<feature type="domain" description="Phage protein Gp138 N-terminal" evidence="2">
    <location>
        <begin position="36"/>
        <end position="132"/>
    </location>
</feature>
<dbReference type="Pfam" id="PF18352">
    <property type="entry name" value="Gp138_N"/>
    <property type="match status" value="1"/>
</dbReference>
<dbReference type="InterPro" id="IPR037026">
    <property type="entry name" value="Vgr_OB-fold_dom_sf"/>
</dbReference>
<evidence type="ECO:0000313" key="3">
    <source>
        <dbReference type="EMBL" id="SUF57507.1"/>
    </source>
</evidence>
<evidence type="ECO:0000259" key="2">
    <source>
        <dbReference type="Pfam" id="PF18352"/>
    </source>
</evidence>
<protein>
    <submittedName>
        <fullName evidence="3">Bacteriophage protein</fullName>
    </submittedName>
</protein>
<sequence>MADKAPPSQNPADDGTMSGMLRSVFGKLIQGLDDMLPATVISYDRKKNRAMVQPMIAMVTTDNKRVTRAQIASVPVLNIGGGNYVLSFNLKPGDPGWIKASDRDISLYLQNQQEEQPNTRRMHSFEDGLFIPDVMTRYQIDAEDEEHAVLQTLDGKTRLAVWPDKIKITAVQGLEVDGPLKVTGITTLEKTLTVSGATVLESTLKVAGRTQLIAGADIENKPFETHWHGGVDRGESNTNGPYT</sequence>
<evidence type="ECO:0000256" key="1">
    <source>
        <dbReference type="SAM" id="MobiDB-lite"/>
    </source>
</evidence>
<reference evidence="3 4" key="1">
    <citation type="submission" date="2018-06" db="EMBL/GenBank/DDBJ databases">
        <authorList>
            <consortium name="Pathogen Informatics"/>
            <person name="Doyle S."/>
        </authorList>
    </citation>
    <scope>NUCLEOTIDE SEQUENCE [LARGE SCALE GENOMIC DNA]</scope>
    <source>
        <strain evidence="3 4">NCTC10252</strain>
    </source>
</reference>
<gene>
    <name evidence="3" type="ORF">NCTC10252_02776</name>
</gene>
<accession>A0A379QMD9</accession>
<dbReference type="EMBL" id="UGWP01000004">
    <property type="protein sequence ID" value="SUF57507.1"/>
    <property type="molecule type" value="Genomic_DNA"/>
</dbReference>